<keyword evidence="2" id="KW-1185">Reference proteome</keyword>
<reference evidence="1" key="1">
    <citation type="submission" date="2022-04" db="EMBL/GenBank/DDBJ databases">
        <title>Chromosome-scale genome assembly of Holotrichia oblita Faldermann.</title>
        <authorList>
            <person name="Rongchong L."/>
        </authorList>
    </citation>
    <scope>NUCLEOTIDE SEQUENCE</scope>
    <source>
        <strain evidence="1">81SQS9</strain>
    </source>
</reference>
<accession>A0ACB9TLU3</accession>
<proteinExistence type="predicted"/>
<dbReference type="EMBL" id="CM043016">
    <property type="protein sequence ID" value="KAI4467757.1"/>
    <property type="molecule type" value="Genomic_DNA"/>
</dbReference>
<organism evidence="1 2">
    <name type="scientific">Holotrichia oblita</name>
    <name type="common">Chafer beetle</name>
    <dbReference type="NCBI Taxonomy" id="644536"/>
    <lineage>
        <taxon>Eukaryota</taxon>
        <taxon>Metazoa</taxon>
        <taxon>Ecdysozoa</taxon>
        <taxon>Arthropoda</taxon>
        <taxon>Hexapoda</taxon>
        <taxon>Insecta</taxon>
        <taxon>Pterygota</taxon>
        <taxon>Neoptera</taxon>
        <taxon>Endopterygota</taxon>
        <taxon>Coleoptera</taxon>
        <taxon>Polyphaga</taxon>
        <taxon>Scarabaeiformia</taxon>
        <taxon>Scarabaeidae</taxon>
        <taxon>Melolonthinae</taxon>
        <taxon>Holotrichia</taxon>
    </lineage>
</organism>
<evidence type="ECO:0000313" key="1">
    <source>
        <dbReference type="EMBL" id="KAI4467757.1"/>
    </source>
</evidence>
<gene>
    <name evidence="1" type="ORF">MML48_2g00020372</name>
</gene>
<name>A0ACB9TLU3_HOLOL</name>
<dbReference type="Proteomes" id="UP001056778">
    <property type="component" value="Chromosome 2"/>
</dbReference>
<evidence type="ECO:0000313" key="2">
    <source>
        <dbReference type="Proteomes" id="UP001056778"/>
    </source>
</evidence>
<sequence>MENAYAEKRIETVNKIKAVLEENGDFDSLARVLDEKWPKEVYTITKLDATTKAATTGYQGDYAILMDPINMQGNKMVEKLMLKYNGLAELVRRNEGEVDFLIQTARTKTRICEQEETTSAVYLVPMKIDQSGVNDMEEVYNRMEDLIKNLNVHPTEKINMVIGDGLKVGYIRKIFVFVSTSPVQRKVSINDNEGSAGGHYQSISISSEGHEDFGGGNFPFSAGSGLKAIAEGSAQQATNAAANQHTAAKQAAFTAKSSLAQAAAGAAATAQAALIGKQILINKLEQDANEAQQALHGELQQLEQAKRSADAAQQAASLAQQQINALGAAANAAQGTLIHAQQAAEEAHAELGSQQAMVGAAKQRLSVLSHELEAARNDLHETEAAAQNAQTAAHIAQSNAANAAESASAAAVESDALVGSNDHGFSSESNGGYHH</sequence>
<comment type="caution">
    <text evidence="1">The sequence shown here is derived from an EMBL/GenBank/DDBJ whole genome shotgun (WGS) entry which is preliminary data.</text>
</comment>
<protein>
    <submittedName>
        <fullName evidence="1">Uncharacterized protein</fullName>
    </submittedName>
</protein>